<accession>A0A5C6UIU3</accession>
<dbReference type="OrthoDB" id="9781415at2"/>
<evidence type="ECO:0000256" key="3">
    <source>
        <dbReference type="SAM" id="MobiDB-lite"/>
    </source>
</evidence>
<dbReference type="GO" id="GO:0016791">
    <property type="term" value="F:phosphatase activity"/>
    <property type="evidence" value="ECO:0007669"/>
    <property type="project" value="TreeGrafter"/>
</dbReference>
<comment type="caution">
    <text evidence="4">The sequence shown here is derived from an EMBL/GenBank/DDBJ whole genome shotgun (WGS) entry which is preliminary data.</text>
</comment>
<dbReference type="InterPro" id="IPR001345">
    <property type="entry name" value="PG/BPGM_mutase_AS"/>
</dbReference>
<name>A0A5C6UIU3_9SPHN</name>
<dbReference type="InterPro" id="IPR029033">
    <property type="entry name" value="His_PPase_superfam"/>
</dbReference>
<evidence type="ECO:0000313" key="4">
    <source>
        <dbReference type="EMBL" id="TXC72410.1"/>
    </source>
</evidence>
<organism evidence="4 5">
    <name type="scientific">Sphingomonas ginsenosidivorax</name>
    <dbReference type="NCBI Taxonomy" id="862135"/>
    <lineage>
        <taxon>Bacteria</taxon>
        <taxon>Pseudomonadati</taxon>
        <taxon>Pseudomonadota</taxon>
        <taxon>Alphaproteobacteria</taxon>
        <taxon>Sphingomonadales</taxon>
        <taxon>Sphingomonadaceae</taxon>
        <taxon>Sphingomonas</taxon>
    </lineage>
</organism>
<dbReference type="AlphaFoldDB" id="A0A5C6UIU3"/>
<dbReference type="Proteomes" id="UP000321250">
    <property type="component" value="Unassembled WGS sequence"/>
</dbReference>
<proteinExistence type="predicted"/>
<dbReference type="PANTHER" id="PTHR48100:SF1">
    <property type="entry name" value="HISTIDINE PHOSPHATASE FAMILY PROTEIN-RELATED"/>
    <property type="match status" value="1"/>
</dbReference>
<dbReference type="PROSITE" id="PS00175">
    <property type="entry name" value="PG_MUTASE"/>
    <property type="match status" value="1"/>
</dbReference>
<keyword evidence="5" id="KW-1185">Reference proteome</keyword>
<dbReference type="GO" id="GO:0005737">
    <property type="term" value="C:cytoplasm"/>
    <property type="evidence" value="ECO:0007669"/>
    <property type="project" value="TreeGrafter"/>
</dbReference>
<dbReference type="Pfam" id="PF00300">
    <property type="entry name" value="His_Phos_1"/>
    <property type="match status" value="1"/>
</dbReference>
<feature type="region of interest" description="Disordered" evidence="3">
    <location>
        <begin position="1"/>
        <end position="23"/>
    </location>
</feature>
<protein>
    <submittedName>
        <fullName evidence="4">Histidine phosphatase family protein</fullName>
    </submittedName>
</protein>
<evidence type="ECO:0000256" key="1">
    <source>
        <dbReference type="ARBA" id="ARBA00023152"/>
    </source>
</evidence>
<dbReference type="SMART" id="SM00855">
    <property type="entry name" value="PGAM"/>
    <property type="match status" value="1"/>
</dbReference>
<sequence>MIPSPRRAELDDGPAEPHGRRKGRDFVARHGETVFNAAGRLQGDAPHTPLTRAGFAQADALGQALHALLGDRPALTLWASPTGRALQTLAVIAEHLGLDWHDARTDARLVEIGMGSWGGRSYADVVAEQGSIMLPGGALRCAPDGETYPQIAARVGGWLADTAQDQGDRLVVMHGISSRVMLGVMTDAPVDPLLGAPIAPGLPQGSITLVENGRASVPHHGTGLAPA</sequence>
<gene>
    <name evidence="4" type="ORF">FSB78_16750</name>
</gene>
<evidence type="ECO:0000256" key="2">
    <source>
        <dbReference type="ARBA" id="ARBA00023235"/>
    </source>
</evidence>
<evidence type="ECO:0000313" key="5">
    <source>
        <dbReference type="Proteomes" id="UP000321250"/>
    </source>
</evidence>
<keyword evidence="1" id="KW-0324">Glycolysis</keyword>
<dbReference type="Gene3D" id="3.40.50.1240">
    <property type="entry name" value="Phosphoglycerate mutase-like"/>
    <property type="match status" value="1"/>
</dbReference>
<dbReference type="InterPro" id="IPR013078">
    <property type="entry name" value="His_Pase_superF_clade-1"/>
</dbReference>
<dbReference type="PANTHER" id="PTHR48100">
    <property type="entry name" value="BROAD-SPECIFICITY PHOSPHATASE YOR283W-RELATED"/>
    <property type="match status" value="1"/>
</dbReference>
<keyword evidence="2" id="KW-0413">Isomerase</keyword>
<dbReference type="SUPFAM" id="SSF53254">
    <property type="entry name" value="Phosphoglycerate mutase-like"/>
    <property type="match status" value="1"/>
</dbReference>
<dbReference type="InterPro" id="IPR050275">
    <property type="entry name" value="PGM_Phosphatase"/>
</dbReference>
<reference evidence="4 5" key="1">
    <citation type="journal article" date="2013" name="Antonie Van Leeuwenhoek">
        <title>Sphingomonas ginsenosidivorax sp. nov., with the ability to transform ginsenosides.</title>
        <authorList>
            <person name="Jin X.F."/>
            <person name="Kim J.K."/>
            <person name="Liu Q.M."/>
            <person name="Kang M.S."/>
            <person name="He D."/>
            <person name="Jin F.X."/>
            <person name="Kim S.C."/>
            <person name="Im W.T."/>
        </authorList>
    </citation>
    <scope>NUCLEOTIDE SEQUENCE [LARGE SCALE GENOMIC DNA]</scope>
    <source>
        <strain evidence="4 5">KHI67</strain>
    </source>
</reference>
<dbReference type="EMBL" id="VOQR01000001">
    <property type="protein sequence ID" value="TXC72410.1"/>
    <property type="molecule type" value="Genomic_DNA"/>
</dbReference>
<dbReference type="CDD" id="cd07067">
    <property type="entry name" value="HP_PGM_like"/>
    <property type="match status" value="1"/>
</dbReference>